<dbReference type="OrthoDB" id="5282002at2759"/>
<dbReference type="RefSeq" id="XP_044714564.1">
    <property type="nucleotide sequence ID" value="XM_044870354.1"/>
</dbReference>
<gene>
    <name evidence="1" type="ORF">HRG_11884</name>
</gene>
<reference evidence="1" key="1">
    <citation type="submission" date="2021-09" db="EMBL/GenBank/DDBJ databases">
        <title>A high-quality genome of the endoparasitic fungus Hirsutella rhossiliensis with a comparison of Hirsutella genomes reveals transposable elements contributing to genome size variation.</title>
        <authorList>
            <person name="Lin R."/>
            <person name="Jiao Y."/>
            <person name="Sun X."/>
            <person name="Ling J."/>
            <person name="Xie B."/>
            <person name="Cheng X."/>
        </authorList>
    </citation>
    <scope>NUCLEOTIDE SEQUENCE</scope>
    <source>
        <strain evidence="1">HR02</strain>
    </source>
</reference>
<proteinExistence type="predicted"/>
<name>A0A9P8SD80_9HYPO</name>
<keyword evidence="2" id="KW-1185">Reference proteome</keyword>
<dbReference type="Proteomes" id="UP000824596">
    <property type="component" value="Unassembled WGS sequence"/>
</dbReference>
<sequence length="208" mass="23480">MALECNSCKKSPPEVALKRWAYNGKVIASEGLEQGVIRPFTRLENRTWLHDRSERDVYGLLIDAYRLRVEDMYNIEGEADADSIYGGAANGLRGFKRFLERVERCPALLPPWWDAKKKKECETLGMTPSQWHDLRSAVEKSDIIEHYGDSRFPMQLRMFAESVYGRAPGGTSGTGMRQMMAAMEQGKAEDEVAYDGHVSSHAWSAVKG</sequence>
<protein>
    <submittedName>
        <fullName evidence="1">Uncharacterized protein</fullName>
    </submittedName>
</protein>
<evidence type="ECO:0000313" key="2">
    <source>
        <dbReference type="Proteomes" id="UP000824596"/>
    </source>
</evidence>
<dbReference type="AlphaFoldDB" id="A0A9P8SD80"/>
<comment type="caution">
    <text evidence="1">The sequence shown here is derived from an EMBL/GenBank/DDBJ whole genome shotgun (WGS) entry which is preliminary data.</text>
</comment>
<evidence type="ECO:0000313" key="1">
    <source>
        <dbReference type="EMBL" id="KAH0957050.1"/>
    </source>
</evidence>
<accession>A0A9P8SD80</accession>
<dbReference type="EMBL" id="JAIZPD010000025">
    <property type="protein sequence ID" value="KAH0957050.1"/>
    <property type="molecule type" value="Genomic_DNA"/>
</dbReference>
<organism evidence="1 2">
    <name type="scientific">Hirsutella rhossiliensis</name>
    <dbReference type="NCBI Taxonomy" id="111463"/>
    <lineage>
        <taxon>Eukaryota</taxon>
        <taxon>Fungi</taxon>
        <taxon>Dikarya</taxon>
        <taxon>Ascomycota</taxon>
        <taxon>Pezizomycotina</taxon>
        <taxon>Sordariomycetes</taxon>
        <taxon>Hypocreomycetidae</taxon>
        <taxon>Hypocreales</taxon>
        <taxon>Ophiocordycipitaceae</taxon>
        <taxon>Hirsutella</taxon>
    </lineage>
</organism>
<dbReference type="GeneID" id="68361012"/>